<feature type="compositionally biased region" description="Polar residues" evidence="1">
    <location>
        <begin position="1"/>
        <end position="17"/>
    </location>
</feature>
<sequence length="74" mass="8835">MSSDSIPSTMPPRSSNQDEIDSNEKEEVGVDTMKMKKMYRVVLQKKSVMRYVLMKMERRKLKILKIELSNRRRE</sequence>
<dbReference type="Proteomes" id="UP000823749">
    <property type="component" value="Chromosome 3"/>
</dbReference>
<proteinExistence type="predicted"/>
<reference evidence="2" key="1">
    <citation type="submission" date="2020-08" db="EMBL/GenBank/DDBJ databases">
        <title>Plant Genome Project.</title>
        <authorList>
            <person name="Zhang R.-G."/>
        </authorList>
    </citation>
    <scope>NUCLEOTIDE SEQUENCE</scope>
    <source>
        <strain evidence="2">WSP0</strain>
        <tissue evidence="2">Leaf</tissue>
    </source>
</reference>
<accession>A0AAV6KYD9</accession>
<name>A0AAV6KYD9_9ERIC</name>
<evidence type="ECO:0000256" key="1">
    <source>
        <dbReference type="SAM" id="MobiDB-lite"/>
    </source>
</evidence>
<dbReference type="AlphaFoldDB" id="A0AAV6KYD9"/>
<organism evidence="2 3">
    <name type="scientific">Rhododendron griersonianum</name>
    <dbReference type="NCBI Taxonomy" id="479676"/>
    <lineage>
        <taxon>Eukaryota</taxon>
        <taxon>Viridiplantae</taxon>
        <taxon>Streptophyta</taxon>
        <taxon>Embryophyta</taxon>
        <taxon>Tracheophyta</taxon>
        <taxon>Spermatophyta</taxon>
        <taxon>Magnoliopsida</taxon>
        <taxon>eudicotyledons</taxon>
        <taxon>Gunneridae</taxon>
        <taxon>Pentapetalae</taxon>
        <taxon>asterids</taxon>
        <taxon>Ericales</taxon>
        <taxon>Ericaceae</taxon>
        <taxon>Ericoideae</taxon>
        <taxon>Rhodoreae</taxon>
        <taxon>Rhododendron</taxon>
    </lineage>
</organism>
<keyword evidence="3" id="KW-1185">Reference proteome</keyword>
<protein>
    <submittedName>
        <fullName evidence="2">Uncharacterized protein</fullName>
    </submittedName>
</protein>
<evidence type="ECO:0000313" key="3">
    <source>
        <dbReference type="Proteomes" id="UP000823749"/>
    </source>
</evidence>
<evidence type="ECO:0000313" key="2">
    <source>
        <dbReference type="EMBL" id="KAG5557126.1"/>
    </source>
</evidence>
<dbReference type="EMBL" id="JACTNZ010000003">
    <property type="protein sequence ID" value="KAG5557126.1"/>
    <property type="molecule type" value="Genomic_DNA"/>
</dbReference>
<feature type="region of interest" description="Disordered" evidence="1">
    <location>
        <begin position="1"/>
        <end position="31"/>
    </location>
</feature>
<gene>
    <name evidence="2" type="ORF">RHGRI_007407</name>
</gene>
<comment type="caution">
    <text evidence="2">The sequence shown here is derived from an EMBL/GenBank/DDBJ whole genome shotgun (WGS) entry which is preliminary data.</text>
</comment>